<dbReference type="Gene3D" id="2.60.40.10">
    <property type="entry name" value="Immunoglobulins"/>
    <property type="match status" value="1"/>
</dbReference>
<reference evidence="3 4" key="1">
    <citation type="submission" date="2013-08" db="EMBL/GenBank/DDBJ databases">
        <authorList>
            <consortium name="DOE Joint Genome Institute"/>
            <person name="Eisen J."/>
            <person name="Huntemann M."/>
            <person name="Han J."/>
            <person name="Chen A."/>
            <person name="Kyrpides N."/>
            <person name="Mavromatis K."/>
            <person name="Markowitz V."/>
            <person name="Palaniappan K."/>
            <person name="Ivanova N."/>
            <person name="Schaumberg A."/>
            <person name="Pati A."/>
            <person name="Liolios K."/>
            <person name="Nordberg H.P."/>
            <person name="Cantor M.N."/>
            <person name="Hua S.X."/>
            <person name="Woyke T."/>
        </authorList>
    </citation>
    <scope>NUCLEOTIDE SEQUENCE [LARGE SCALE GENOMIC DNA]</scope>
    <source>
        <strain evidence="3 4">DSM 2278</strain>
    </source>
</reference>
<protein>
    <submittedName>
        <fullName evidence="3">Ig-like domain group 1-containing protein</fullName>
    </submittedName>
</protein>
<gene>
    <name evidence="3" type="ORF">MettiDRAFT_0169</name>
</gene>
<organism evidence="3 4">
    <name type="scientific">Methanolobus tindarius DSM 2278</name>
    <dbReference type="NCBI Taxonomy" id="1090322"/>
    <lineage>
        <taxon>Archaea</taxon>
        <taxon>Methanobacteriati</taxon>
        <taxon>Methanobacteriota</taxon>
        <taxon>Stenosarchaea group</taxon>
        <taxon>Methanomicrobia</taxon>
        <taxon>Methanosarcinales</taxon>
        <taxon>Methanosarcinaceae</taxon>
        <taxon>Methanolobus</taxon>
    </lineage>
</organism>
<dbReference type="InterPro" id="IPR013783">
    <property type="entry name" value="Ig-like_fold"/>
</dbReference>
<keyword evidence="1" id="KW-0472">Membrane</keyword>
<proteinExistence type="predicted"/>
<evidence type="ECO:0000256" key="1">
    <source>
        <dbReference type="SAM" id="Phobius"/>
    </source>
</evidence>
<dbReference type="RefSeq" id="WP_023843906.1">
    <property type="nucleotide sequence ID" value="NZ_AZAJ01000001.1"/>
</dbReference>
<dbReference type="STRING" id="1090322.MettiDRAFT_0169"/>
<feature type="domain" description="PEF-CTERM protein sorting" evidence="2">
    <location>
        <begin position="383"/>
        <end position="406"/>
    </location>
</feature>
<name>W9DMJ7_METTI</name>
<dbReference type="OrthoDB" id="142932at2157"/>
<dbReference type="AlphaFoldDB" id="W9DMJ7"/>
<evidence type="ECO:0000313" key="4">
    <source>
        <dbReference type="Proteomes" id="UP000019483"/>
    </source>
</evidence>
<keyword evidence="1" id="KW-1133">Transmembrane helix</keyword>
<accession>W9DMJ7</accession>
<dbReference type="NCBIfam" id="NF038133">
    <property type="entry name" value="choice_anch_L"/>
    <property type="match status" value="1"/>
</dbReference>
<evidence type="ECO:0000313" key="3">
    <source>
        <dbReference type="EMBL" id="ETA66769.1"/>
    </source>
</evidence>
<evidence type="ECO:0000259" key="2">
    <source>
        <dbReference type="Pfam" id="PF26596"/>
    </source>
</evidence>
<dbReference type="Pfam" id="PF26596">
    <property type="entry name" value="PEF-CTERM_ARCH"/>
    <property type="match status" value="1"/>
</dbReference>
<dbReference type="InterPro" id="IPR008964">
    <property type="entry name" value="Invasin/intimin_cell_adhesion"/>
</dbReference>
<keyword evidence="1" id="KW-0812">Transmembrane</keyword>
<dbReference type="NCBIfam" id="TIGR03024">
    <property type="entry name" value="arch_PEF_CTERM"/>
    <property type="match status" value="1"/>
</dbReference>
<sequence length="407" mass="43658">MKINVVIIIVLLMALITSAAATAENLRENPETKVMVMSPSTSSTSTFTTTDLDTISKEQIVSTILGSGVTVKDIRVTGANTAIGTFSDTESVLGIEQGIILSTGDIAYTSGPNNADDTTKAHGLAGDTDLDGLVPEYETHDATILEIDFIPEGSQLEFNYVFGSEEYNEYVDTNFNDVFGFFLNGQNIALIPGTNEPVAINNVNLNKSSAYYKDNDFGDLNPIPYNTELDGFTSVLTATGQVTPSEVNTIKIAIADSGDFWYDSAVLIEANSFSSADFFLTPESATNNVGETHEVTAKLVESTQNGVFPIVGENVNFEIISGPNAGKAGSDVTDLKGLATWSYTSSTPGTDTIKAFVDSTTYPYMVSNEITKKWVGEQNNAEVPEFPTIALPVLAIIGIALFFQRRN</sequence>
<feature type="transmembrane region" description="Helical" evidence="1">
    <location>
        <begin position="386"/>
        <end position="403"/>
    </location>
</feature>
<dbReference type="EMBL" id="AZAJ01000001">
    <property type="protein sequence ID" value="ETA66769.1"/>
    <property type="molecule type" value="Genomic_DNA"/>
</dbReference>
<dbReference type="Proteomes" id="UP000019483">
    <property type="component" value="Unassembled WGS sequence"/>
</dbReference>
<keyword evidence="4" id="KW-1185">Reference proteome</keyword>
<comment type="caution">
    <text evidence="3">The sequence shown here is derived from an EMBL/GenBank/DDBJ whole genome shotgun (WGS) entry which is preliminary data.</text>
</comment>
<dbReference type="InterPro" id="IPR049804">
    <property type="entry name" value="Choice_anch_L"/>
</dbReference>
<dbReference type="SUPFAM" id="SSF49373">
    <property type="entry name" value="Invasin/intimin cell-adhesion fragments"/>
    <property type="match status" value="1"/>
</dbReference>
<dbReference type="InterPro" id="IPR017474">
    <property type="entry name" value="PEF_CTERM_C"/>
</dbReference>